<dbReference type="OrthoDB" id="1653848at2"/>
<dbReference type="AlphaFoldDB" id="A0A235B643"/>
<dbReference type="Pfam" id="PF11023">
    <property type="entry name" value="DUF2614"/>
    <property type="match status" value="1"/>
</dbReference>
<keyword evidence="1" id="KW-1003">Cell membrane</keyword>
<keyword evidence="2 5" id="KW-0812">Transmembrane</keyword>
<evidence type="ECO:0000256" key="1">
    <source>
        <dbReference type="ARBA" id="ARBA00022475"/>
    </source>
</evidence>
<keyword evidence="4 5" id="KW-0472">Membrane</keyword>
<gene>
    <name evidence="6" type="ORF">CHM34_14040</name>
</gene>
<keyword evidence="7" id="KW-1185">Reference proteome</keyword>
<evidence type="ECO:0000256" key="5">
    <source>
        <dbReference type="SAM" id="Phobius"/>
    </source>
</evidence>
<reference evidence="6 7" key="1">
    <citation type="submission" date="2017-07" db="EMBL/GenBank/DDBJ databases">
        <title>The genome sequence of Paludifilum halophilum highlights mechanisms for microbial adaptation to high salt environemnts.</title>
        <authorList>
            <person name="Belbahri L."/>
        </authorList>
    </citation>
    <scope>NUCLEOTIDE SEQUENCE [LARGE SCALE GENOMIC DNA]</scope>
    <source>
        <strain evidence="6 7">DSM 102817</strain>
    </source>
</reference>
<accession>A0A235B643</accession>
<feature type="transmembrane region" description="Helical" evidence="5">
    <location>
        <begin position="59"/>
        <end position="80"/>
    </location>
</feature>
<evidence type="ECO:0000256" key="3">
    <source>
        <dbReference type="ARBA" id="ARBA00022989"/>
    </source>
</evidence>
<protein>
    <submittedName>
        <fullName evidence="6">Uncharacterized protein</fullName>
    </submittedName>
</protein>
<evidence type="ECO:0000313" key="6">
    <source>
        <dbReference type="EMBL" id="OYD07065.1"/>
    </source>
</evidence>
<comment type="caution">
    <text evidence="6">The sequence shown here is derived from an EMBL/GenBank/DDBJ whole genome shotgun (WGS) entry which is preliminary data.</text>
</comment>
<evidence type="ECO:0000256" key="4">
    <source>
        <dbReference type="ARBA" id="ARBA00023136"/>
    </source>
</evidence>
<dbReference type="Proteomes" id="UP000215459">
    <property type="component" value="Unassembled WGS sequence"/>
</dbReference>
<name>A0A235B643_9BACL</name>
<proteinExistence type="predicted"/>
<dbReference type="NCBIfam" id="NF002796">
    <property type="entry name" value="PRK02935.1"/>
    <property type="match status" value="1"/>
</dbReference>
<feature type="transmembrane region" description="Helical" evidence="5">
    <location>
        <begin position="34"/>
        <end position="53"/>
    </location>
</feature>
<keyword evidence="3 5" id="KW-1133">Transmembrane helix</keyword>
<organism evidence="6 7">
    <name type="scientific">Paludifilum halophilum</name>
    <dbReference type="NCBI Taxonomy" id="1642702"/>
    <lineage>
        <taxon>Bacteria</taxon>
        <taxon>Bacillati</taxon>
        <taxon>Bacillota</taxon>
        <taxon>Bacilli</taxon>
        <taxon>Bacillales</taxon>
        <taxon>Thermoactinomycetaceae</taxon>
        <taxon>Paludifilum</taxon>
    </lineage>
</organism>
<dbReference type="InterPro" id="IPR020912">
    <property type="entry name" value="UPF0295"/>
</dbReference>
<sequence>MGSVVYCDEKSGGLIESFRKGGALLLFASKLNKLRTVALLLIFLGIGVMYFGFLWPAAMIFFFLLGLLVIGSSVGIYFWAGTLSTQAVQVECPECGRITKILGKTDQCMYCQATLTLDPAYAPDSRTD</sequence>
<dbReference type="EMBL" id="NOWF01000008">
    <property type="protein sequence ID" value="OYD07065.1"/>
    <property type="molecule type" value="Genomic_DNA"/>
</dbReference>
<evidence type="ECO:0000313" key="7">
    <source>
        <dbReference type="Proteomes" id="UP000215459"/>
    </source>
</evidence>
<evidence type="ECO:0000256" key="2">
    <source>
        <dbReference type="ARBA" id="ARBA00022692"/>
    </source>
</evidence>